<evidence type="ECO:0000313" key="3">
    <source>
        <dbReference type="Proteomes" id="UP001213681"/>
    </source>
</evidence>
<dbReference type="GeneID" id="81599192"/>
<dbReference type="PANTHER" id="PTHR38167">
    <property type="entry name" value="C2H2-TYPE DOMAIN-CONTAINING PROTEIN"/>
    <property type="match status" value="1"/>
</dbReference>
<feature type="region of interest" description="Disordered" evidence="1">
    <location>
        <begin position="50"/>
        <end position="91"/>
    </location>
</feature>
<gene>
    <name evidence="2" type="ORF">N7458_005567</name>
</gene>
<sequence>MTDTAENLTHLNEAIRRVTPPVLVSLLRAICETNPSARALVKDRLFVDEAAVPQPGTPPKIPSDFQDSEDSDASDDKAKEDAKPPSATTGPKRLRTRYAWCKNCEEEYDITANTATSCSYHPDDYPEPDEDMFVDHDVDCHGPIDTEDNRSMYPESFIYSCCDRHGDEEPCVTDWHRERQYKGSKRQKY</sequence>
<name>A0AAD6C942_9EURO</name>
<dbReference type="Proteomes" id="UP001213681">
    <property type="component" value="Unassembled WGS sequence"/>
</dbReference>
<proteinExistence type="predicted"/>
<reference evidence="2" key="2">
    <citation type="journal article" date="2023" name="IMA Fungus">
        <title>Comparative genomic study of the Penicillium genus elucidates a diverse pangenome and 15 lateral gene transfer events.</title>
        <authorList>
            <person name="Petersen C."/>
            <person name="Sorensen T."/>
            <person name="Nielsen M.R."/>
            <person name="Sondergaard T.E."/>
            <person name="Sorensen J.L."/>
            <person name="Fitzpatrick D.A."/>
            <person name="Frisvad J.C."/>
            <person name="Nielsen K.L."/>
        </authorList>
    </citation>
    <scope>NUCLEOTIDE SEQUENCE</scope>
    <source>
        <strain evidence="2">IBT 16125</strain>
    </source>
</reference>
<protein>
    <recommendedName>
        <fullName evidence="4">C2H2-type domain-containing protein</fullName>
    </recommendedName>
</protein>
<comment type="caution">
    <text evidence="2">The sequence shown here is derived from an EMBL/GenBank/DDBJ whole genome shotgun (WGS) entry which is preliminary data.</text>
</comment>
<feature type="compositionally biased region" description="Basic and acidic residues" evidence="1">
    <location>
        <begin position="74"/>
        <end position="83"/>
    </location>
</feature>
<organism evidence="2 3">
    <name type="scientific">Penicillium daleae</name>
    <dbReference type="NCBI Taxonomy" id="63821"/>
    <lineage>
        <taxon>Eukaryota</taxon>
        <taxon>Fungi</taxon>
        <taxon>Dikarya</taxon>
        <taxon>Ascomycota</taxon>
        <taxon>Pezizomycotina</taxon>
        <taxon>Eurotiomycetes</taxon>
        <taxon>Eurotiomycetidae</taxon>
        <taxon>Eurotiales</taxon>
        <taxon>Aspergillaceae</taxon>
        <taxon>Penicillium</taxon>
    </lineage>
</organism>
<evidence type="ECO:0000256" key="1">
    <source>
        <dbReference type="SAM" id="MobiDB-lite"/>
    </source>
</evidence>
<dbReference type="AlphaFoldDB" id="A0AAD6C942"/>
<dbReference type="EMBL" id="JAPVEA010000005">
    <property type="protein sequence ID" value="KAJ5454611.1"/>
    <property type="molecule type" value="Genomic_DNA"/>
</dbReference>
<accession>A0AAD6C942</accession>
<evidence type="ECO:0000313" key="2">
    <source>
        <dbReference type="EMBL" id="KAJ5454611.1"/>
    </source>
</evidence>
<keyword evidence="3" id="KW-1185">Reference proteome</keyword>
<evidence type="ECO:0008006" key="4">
    <source>
        <dbReference type="Google" id="ProtNLM"/>
    </source>
</evidence>
<dbReference type="PANTHER" id="PTHR38167:SF1">
    <property type="entry name" value="C2H2-TYPE DOMAIN-CONTAINING PROTEIN"/>
    <property type="match status" value="1"/>
</dbReference>
<dbReference type="RefSeq" id="XP_056767567.1">
    <property type="nucleotide sequence ID" value="XM_056908949.1"/>
</dbReference>
<reference evidence="2" key="1">
    <citation type="submission" date="2022-12" db="EMBL/GenBank/DDBJ databases">
        <authorList>
            <person name="Petersen C."/>
        </authorList>
    </citation>
    <scope>NUCLEOTIDE SEQUENCE</scope>
    <source>
        <strain evidence="2">IBT 16125</strain>
    </source>
</reference>